<dbReference type="InterPro" id="IPR043128">
    <property type="entry name" value="Rev_trsase/Diguanyl_cyclase"/>
</dbReference>
<dbReference type="GO" id="GO:0004523">
    <property type="term" value="F:RNA-DNA hybrid ribonuclease activity"/>
    <property type="evidence" value="ECO:0007669"/>
    <property type="project" value="UniProtKB-EC"/>
</dbReference>
<feature type="domain" description="Reverse transcriptase" evidence="18">
    <location>
        <begin position="522"/>
        <end position="783"/>
    </location>
</feature>
<comment type="catalytic activity">
    <reaction evidence="13">
        <text>choline(out) + n H(+)(in) = choline(in) + n H(+)(out)</text>
        <dbReference type="Rhea" id="RHEA:75463"/>
        <dbReference type="ChEBI" id="CHEBI:15354"/>
        <dbReference type="ChEBI" id="CHEBI:15378"/>
    </reaction>
</comment>
<evidence type="ECO:0000259" key="18">
    <source>
        <dbReference type="PROSITE" id="PS50878"/>
    </source>
</evidence>
<dbReference type="GO" id="GO:0015297">
    <property type="term" value="F:antiporter activity"/>
    <property type="evidence" value="ECO:0007669"/>
    <property type="project" value="UniProtKB-KW"/>
</dbReference>
<evidence type="ECO:0000256" key="3">
    <source>
        <dbReference type="ARBA" id="ARBA00007168"/>
    </source>
</evidence>
<gene>
    <name evidence="19" type="ORF">QTP70_034615</name>
</gene>
<evidence type="ECO:0000256" key="11">
    <source>
        <dbReference type="ARBA" id="ARBA00023136"/>
    </source>
</evidence>
<feature type="non-terminal residue" evidence="19">
    <location>
        <position position="893"/>
    </location>
</feature>
<dbReference type="EMBL" id="JAUCMX010000013">
    <property type="protein sequence ID" value="KAK3526825.1"/>
    <property type="molecule type" value="Genomic_DNA"/>
</dbReference>
<feature type="transmembrane region" description="Helical" evidence="17">
    <location>
        <begin position="571"/>
        <end position="590"/>
    </location>
</feature>
<feature type="transmembrane region" description="Helical" evidence="17">
    <location>
        <begin position="21"/>
        <end position="44"/>
    </location>
</feature>
<dbReference type="InterPro" id="IPR000477">
    <property type="entry name" value="RT_dom"/>
</dbReference>
<dbReference type="PANTHER" id="PTHR12385:SF37">
    <property type="entry name" value="CHOLINE TRANSPORTER-LIKE PROTEIN 4"/>
    <property type="match status" value="1"/>
</dbReference>
<keyword evidence="10 17" id="KW-1133">Transmembrane helix</keyword>
<evidence type="ECO:0000256" key="15">
    <source>
        <dbReference type="ARBA" id="ARBA00040548"/>
    </source>
</evidence>
<feature type="transmembrane region" description="Helical" evidence="17">
    <location>
        <begin position="254"/>
        <end position="273"/>
    </location>
</feature>
<evidence type="ECO:0000313" key="20">
    <source>
        <dbReference type="Proteomes" id="UP001274896"/>
    </source>
</evidence>
<comment type="similarity">
    <text evidence="3">Belongs to the CTL (choline transporter-like) family.</text>
</comment>
<keyword evidence="7" id="KW-0050">Antiport</keyword>
<evidence type="ECO:0000256" key="16">
    <source>
        <dbReference type="ARBA" id="ARBA00042285"/>
    </source>
</evidence>
<evidence type="ECO:0000256" key="5">
    <source>
        <dbReference type="ARBA" id="ARBA00012180"/>
    </source>
</evidence>
<evidence type="ECO:0000256" key="4">
    <source>
        <dbReference type="ARBA" id="ARBA00010879"/>
    </source>
</evidence>
<comment type="caution">
    <text evidence="19">The sequence shown here is derived from an EMBL/GenBank/DDBJ whole genome shotgun (WGS) entry which is preliminary data.</text>
</comment>
<dbReference type="Proteomes" id="UP001274896">
    <property type="component" value="Unassembled WGS sequence"/>
</dbReference>
<sequence length="893" mass="100372">EPTKFDPTFTGPLHNRSCTDIICCILFIIVVVGYMVVGILAWLYGDPRHVLYPRNSTGMFCGLPPNQNKPNVFYFNILKCATATNVMAAALQGLQCPTTQICVSSCPSDFWSLNPLVYTAPSSDLHKYFKQELCVPSFNLNTTTLSVMDIINRELCPFFYTPTTSVLGRCLPTLGPAYNNISPNFTLPGMSSNQTVNTIKNATGDLLGSFNARDVGVRIFADFASTWQWIVLGLVIAMVVSLLFLLLLRFLAAILVWVLILGVLAVGAFGIWYCYNEYASLANSTLTYNNVGFTTNVNVYLQIRDTWLAFLIILCVVEAILLLTLIFLRTRILIAIAVIQESSKAVGYMMSTLIYPVITFVMLLVCVSYWGITALYPSPITGVCVSDYLATSGGPIYKVVALNSSQSGCSSIQGNQSCDPTMFNSSVYGSCETARCVFIKYNTEGLFQRNLFNLQLYNVVGFLWCANFVIALGQCTLAGAFASYYWAFHKPSDIPACPLVSSFMRALRYHVGSLAFGALILTLVQIVRIILEYIDHKFREVQNPCARFLTCCLKCCFWCLEKFIKFLNRNAYIMIAIYGKNFCVSAKNAFSLLMRNIIRVVVLDKVTDLLLFFGKLLVVGGVDLEKAYDRVPREELWYCMRKSGVAEKYVRVMQDMYERSRTVVRCAVGQTEEFKVEVGLHQGSALSPFLFAMVMDQLSEEVRQESPWTMMFADDIVICSESREQVEENLERWRFALERRGMKVSRSKTEYMCVNEREGSGTVRLQGEEVKKVQEFKYLGSTVQSNGECGKEVKKRVQAGVLAFYFFSGGIVIPNSSFTASSLNYYWMPIIAVVFGSYLIASGFFSVYSMCVDTLFLCFLEDLERNDGSAEKPYYMSKNLMKILNKKNKQAKK</sequence>
<evidence type="ECO:0000256" key="1">
    <source>
        <dbReference type="ARBA" id="ARBA00004141"/>
    </source>
</evidence>
<evidence type="ECO:0000256" key="2">
    <source>
        <dbReference type="ARBA" id="ARBA00004221"/>
    </source>
</evidence>
<dbReference type="SUPFAM" id="SSF56672">
    <property type="entry name" value="DNA/RNA polymerases"/>
    <property type="match status" value="1"/>
</dbReference>
<feature type="transmembrane region" description="Helical" evidence="17">
    <location>
        <begin position="227"/>
        <end position="247"/>
    </location>
</feature>
<feature type="transmembrane region" description="Helical" evidence="17">
    <location>
        <begin position="509"/>
        <end position="531"/>
    </location>
</feature>
<dbReference type="PANTHER" id="PTHR12385">
    <property type="entry name" value="CHOLINE TRANSPORTER-LIKE (SLC FAMILY 44)"/>
    <property type="match status" value="1"/>
</dbReference>
<evidence type="ECO:0000256" key="17">
    <source>
        <dbReference type="SAM" id="Phobius"/>
    </source>
</evidence>
<organism evidence="19 20">
    <name type="scientific">Hemibagrus guttatus</name>
    <dbReference type="NCBI Taxonomy" id="175788"/>
    <lineage>
        <taxon>Eukaryota</taxon>
        <taxon>Metazoa</taxon>
        <taxon>Chordata</taxon>
        <taxon>Craniata</taxon>
        <taxon>Vertebrata</taxon>
        <taxon>Euteleostomi</taxon>
        <taxon>Actinopterygii</taxon>
        <taxon>Neopterygii</taxon>
        <taxon>Teleostei</taxon>
        <taxon>Ostariophysi</taxon>
        <taxon>Siluriformes</taxon>
        <taxon>Bagridae</taxon>
        <taxon>Hemibagrus</taxon>
    </lineage>
</organism>
<dbReference type="PROSITE" id="PS50878">
    <property type="entry name" value="RT_POL"/>
    <property type="match status" value="1"/>
</dbReference>
<evidence type="ECO:0000256" key="13">
    <source>
        <dbReference type="ARBA" id="ARBA00035093"/>
    </source>
</evidence>
<evidence type="ECO:0000313" key="19">
    <source>
        <dbReference type="EMBL" id="KAK3526825.1"/>
    </source>
</evidence>
<keyword evidence="11 17" id="KW-0472">Membrane</keyword>
<dbReference type="InterPro" id="IPR043502">
    <property type="entry name" value="DNA/RNA_pol_sf"/>
</dbReference>
<evidence type="ECO:0000256" key="7">
    <source>
        <dbReference type="ARBA" id="ARBA00022449"/>
    </source>
</evidence>
<feature type="transmembrane region" description="Helical" evidence="17">
    <location>
        <begin position="801"/>
        <end position="820"/>
    </location>
</feature>
<keyword evidence="12" id="KW-0325">Glycoprotein</keyword>
<evidence type="ECO:0000256" key="9">
    <source>
        <dbReference type="ARBA" id="ARBA00022692"/>
    </source>
</evidence>
<evidence type="ECO:0000256" key="12">
    <source>
        <dbReference type="ARBA" id="ARBA00023180"/>
    </source>
</evidence>
<dbReference type="EC" id="3.1.26.4" evidence="5"/>
<evidence type="ECO:0000256" key="10">
    <source>
        <dbReference type="ARBA" id="ARBA00022989"/>
    </source>
</evidence>
<keyword evidence="9 17" id="KW-0812">Transmembrane</keyword>
<dbReference type="Pfam" id="PF04515">
    <property type="entry name" value="Choline_transpo"/>
    <property type="match status" value="2"/>
</dbReference>
<evidence type="ECO:0000256" key="8">
    <source>
        <dbReference type="ARBA" id="ARBA00022475"/>
    </source>
</evidence>
<feature type="transmembrane region" description="Helical" evidence="17">
    <location>
        <begin position="348"/>
        <end position="372"/>
    </location>
</feature>
<feature type="transmembrane region" description="Helical" evidence="17">
    <location>
        <begin position="307"/>
        <end position="328"/>
    </location>
</feature>
<keyword evidence="8" id="KW-1003">Cell membrane</keyword>
<dbReference type="Gene3D" id="3.30.70.270">
    <property type="match status" value="1"/>
</dbReference>
<dbReference type="AlphaFoldDB" id="A0AAE0UYI7"/>
<comment type="catalytic activity">
    <reaction evidence="14">
        <text>thiamine diphosphate(out) = thiamine diphosphate(in)</text>
        <dbReference type="Rhea" id="RHEA:75471"/>
        <dbReference type="ChEBI" id="CHEBI:58937"/>
    </reaction>
</comment>
<dbReference type="GO" id="GO:0016324">
    <property type="term" value="C:apical plasma membrane"/>
    <property type="evidence" value="ECO:0007669"/>
    <property type="project" value="UniProtKB-SubCell"/>
</dbReference>
<evidence type="ECO:0000256" key="14">
    <source>
        <dbReference type="ARBA" id="ARBA00036880"/>
    </source>
</evidence>
<feature type="transmembrane region" description="Helical" evidence="17">
    <location>
        <begin position="826"/>
        <end position="848"/>
    </location>
</feature>
<dbReference type="GO" id="GO:0015871">
    <property type="term" value="P:choline transport"/>
    <property type="evidence" value="ECO:0007669"/>
    <property type="project" value="TreeGrafter"/>
</dbReference>
<keyword evidence="6" id="KW-0813">Transport</keyword>
<proteinExistence type="inferred from homology"/>
<feature type="transmembrane region" description="Helical" evidence="17">
    <location>
        <begin position="461"/>
        <end position="488"/>
    </location>
</feature>
<name>A0AAE0UYI7_9TELE</name>
<protein>
    <recommendedName>
        <fullName evidence="15">Choline transporter-like protein 4</fullName>
        <ecNumber evidence="5">3.1.26.4</ecNumber>
    </recommendedName>
    <alternativeName>
        <fullName evidence="16">Solute carrier family 44 member 4</fullName>
    </alternativeName>
</protein>
<comment type="similarity">
    <text evidence="4">Belongs to the beta type-B retroviral polymerase family. HERV class-II K(HML-2) pol subfamily.</text>
</comment>
<evidence type="ECO:0000256" key="6">
    <source>
        <dbReference type="ARBA" id="ARBA00022448"/>
    </source>
</evidence>
<dbReference type="GO" id="GO:0090422">
    <property type="term" value="F:thiamine pyrophosphate transmembrane transporter activity"/>
    <property type="evidence" value="ECO:0007669"/>
    <property type="project" value="TreeGrafter"/>
</dbReference>
<dbReference type="InterPro" id="IPR007603">
    <property type="entry name" value="Choline_transptr-like"/>
</dbReference>
<accession>A0AAE0UYI7</accession>
<reference evidence="19" key="1">
    <citation type="submission" date="2023-06" db="EMBL/GenBank/DDBJ databases">
        <title>Male Hemibagrus guttatus genome.</title>
        <authorList>
            <person name="Bian C."/>
        </authorList>
    </citation>
    <scope>NUCLEOTIDE SEQUENCE</scope>
    <source>
        <strain evidence="19">Male_cb2023</strain>
        <tissue evidence="19">Muscle</tissue>
    </source>
</reference>
<comment type="subcellular location">
    <subcellularLocation>
        <location evidence="2">Apical cell membrane</location>
    </subcellularLocation>
    <subcellularLocation>
        <location evidence="1">Membrane</location>
        <topology evidence="1">Multi-pass membrane protein</topology>
    </subcellularLocation>
</comment>
<keyword evidence="20" id="KW-1185">Reference proteome</keyword>